<reference evidence="1 2" key="1">
    <citation type="journal article" date="2018" name="Sci. Rep.">
        <title>Genomic signatures of local adaptation to the degree of environmental predictability in rotifers.</title>
        <authorList>
            <person name="Franch-Gras L."/>
            <person name="Hahn C."/>
            <person name="Garcia-Roger E.M."/>
            <person name="Carmona M.J."/>
            <person name="Serra M."/>
            <person name="Gomez A."/>
        </authorList>
    </citation>
    <scope>NUCLEOTIDE SEQUENCE [LARGE SCALE GENOMIC DNA]</scope>
    <source>
        <strain evidence="1">HYR1</strain>
    </source>
</reference>
<name>A0A3M7RBZ6_BRAPC</name>
<keyword evidence="2" id="KW-1185">Reference proteome</keyword>
<evidence type="ECO:0000313" key="1">
    <source>
        <dbReference type="EMBL" id="RNA20924.1"/>
    </source>
</evidence>
<accession>A0A3M7RBZ6</accession>
<dbReference type="OrthoDB" id="410155at2759"/>
<evidence type="ECO:0008006" key="3">
    <source>
        <dbReference type="Google" id="ProtNLM"/>
    </source>
</evidence>
<sequence>MGYELENKSAAKKFNYNKANWQLFSEILNSQIVNISESSPTIDQLNDKITEKNISASYKSIPYLSQKIYKTRLPPNIVNFIKERMKSKSRLDFDFMTLNFDHLWIGSIEIIILTKIYIDHKKCKNKKKSINPGSKP</sequence>
<gene>
    <name evidence="1" type="ORF">BpHYR1_025517</name>
</gene>
<organism evidence="1 2">
    <name type="scientific">Brachionus plicatilis</name>
    <name type="common">Marine rotifer</name>
    <name type="synonym">Brachionus muelleri</name>
    <dbReference type="NCBI Taxonomy" id="10195"/>
    <lineage>
        <taxon>Eukaryota</taxon>
        <taxon>Metazoa</taxon>
        <taxon>Spiralia</taxon>
        <taxon>Gnathifera</taxon>
        <taxon>Rotifera</taxon>
        <taxon>Eurotatoria</taxon>
        <taxon>Monogononta</taxon>
        <taxon>Pseudotrocha</taxon>
        <taxon>Ploima</taxon>
        <taxon>Brachionidae</taxon>
        <taxon>Brachionus</taxon>
    </lineage>
</organism>
<comment type="caution">
    <text evidence="1">The sequence shown here is derived from an EMBL/GenBank/DDBJ whole genome shotgun (WGS) entry which is preliminary data.</text>
</comment>
<dbReference type="AlphaFoldDB" id="A0A3M7RBZ6"/>
<proteinExistence type="predicted"/>
<dbReference type="Proteomes" id="UP000276133">
    <property type="component" value="Unassembled WGS sequence"/>
</dbReference>
<evidence type="ECO:0000313" key="2">
    <source>
        <dbReference type="Proteomes" id="UP000276133"/>
    </source>
</evidence>
<dbReference type="EMBL" id="REGN01003758">
    <property type="protein sequence ID" value="RNA20924.1"/>
    <property type="molecule type" value="Genomic_DNA"/>
</dbReference>
<protein>
    <recommendedName>
        <fullName evidence="3">RNA-directed DNA polymerase from mobile element jockey-like</fullName>
    </recommendedName>
</protein>